<accession>A0ABY8S1M3</accession>
<dbReference type="Proteomes" id="UP001229836">
    <property type="component" value="Chromosome"/>
</dbReference>
<feature type="chain" id="PRO_5045740984" evidence="1">
    <location>
        <begin position="19"/>
        <end position="111"/>
    </location>
</feature>
<keyword evidence="3" id="KW-1185">Reference proteome</keyword>
<sequence>MKKLLLATLFFISSNVMANNHVADDCDTYGDFAESVMHARQYKTKTKQQLMDLSTKVILKEKKNANNYRVAISMIDTAYKTPIEKNNDDKNMVIRLFSYTYWKACNNQVQK</sequence>
<evidence type="ECO:0000256" key="1">
    <source>
        <dbReference type="SAM" id="SignalP"/>
    </source>
</evidence>
<protein>
    <submittedName>
        <fullName evidence="2">Uncharacterized protein</fullName>
    </submittedName>
</protein>
<gene>
    <name evidence="2" type="ORF">QLH32_15640</name>
</gene>
<keyword evidence="1" id="KW-0732">Signal</keyword>
<dbReference type="EMBL" id="CP125669">
    <property type="protein sequence ID" value="WHP05425.1"/>
    <property type="molecule type" value="Genomic_DNA"/>
</dbReference>
<reference evidence="2 3" key="1">
    <citation type="submission" date="2023-05" db="EMBL/GenBank/DDBJ databases">
        <title>The complete genome of Acinetobacter sp. nov KCTC 92772.</title>
        <authorList>
            <person name="Zhou G."/>
        </authorList>
    </citation>
    <scope>NUCLEOTIDE SEQUENCE [LARGE SCALE GENOMIC DNA]</scope>
    <source>
        <strain evidence="2 3">KCTC 92772</strain>
    </source>
</reference>
<evidence type="ECO:0000313" key="2">
    <source>
        <dbReference type="EMBL" id="WHP05425.1"/>
    </source>
</evidence>
<name>A0ABY8S1M3_9GAMM</name>
<dbReference type="RefSeq" id="WP_283266968.1">
    <property type="nucleotide sequence ID" value="NZ_CP125669.1"/>
</dbReference>
<evidence type="ECO:0000313" key="3">
    <source>
        <dbReference type="Proteomes" id="UP001229836"/>
    </source>
</evidence>
<proteinExistence type="predicted"/>
<feature type="signal peptide" evidence="1">
    <location>
        <begin position="1"/>
        <end position="18"/>
    </location>
</feature>
<organism evidence="2 3">
    <name type="scientific">Acinetobacter corruptisaponis</name>
    <dbReference type="NCBI Taxonomy" id="3045147"/>
    <lineage>
        <taxon>Bacteria</taxon>
        <taxon>Pseudomonadati</taxon>
        <taxon>Pseudomonadota</taxon>
        <taxon>Gammaproteobacteria</taxon>
        <taxon>Moraxellales</taxon>
        <taxon>Moraxellaceae</taxon>
        <taxon>Acinetobacter</taxon>
    </lineage>
</organism>